<evidence type="ECO:0000313" key="1">
    <source>
        <dbReference type="EMBL" id="QJI02313.1"/>
    </source>
</evidence>
<gene>
    <name evidence="1" type="ORF">TM448B03097_0004</name>
</gene>
<name>A0A6M3XWX1_9ZZZZ</name>
<accession>A0A6M3XWX1</accession>
<dbReference type="AlphaFoldDB" id="A0A6M3XWX1"/>
<protein>
    <submittedName>
        <fullName evidence="1">Uncharacterized protein</fullName>
    </submittedName>
</protein>
<proteinExistence type="predicted"/>
<sequence>MSLITFLDRIAGMKTGEELDGHMSGADAVDTLSYLIIEARALRASASAAELSADGLTVLRTLRDLVDEALLTHIYQDESEIPADCGYVLARDEADAILDLHPSG</sequence>
<organism evidence="1">
    <name type="scientific">viral metagenome</name>
    <dbReference type="NCBI Taxonomy" id="1070528"/>
    <lineage>
        <taxon>unclassified sequences</taxon>
        <taxon>metagenomes</taxon>
        <taxon>organismal metagenomes</taxon>
    </lineage>
</organism>
<reference evidence="1" key="1">
    <citation type="submission" date="2020-03" db="EMBL/GenBank/DDBJ databases">
        <title>The deep terrestrial virosphere.</title>
        <authorList>
            <person name="Holmfeldt K."/>
            <person name="Nilsson E."/>
            <person name="Simone D."/>
            <person name="Lopez-Fernandez M."/>
            <person name="Wu X."/>
            <person name="de Brujin I."/>
            <person name="Lundin D."/>
            <person name="Andersson A."/>
            <person name="Bertilsson S."/>
            <person name="Dopson M."/>
        </authorList>
    </citation>
    <scope>NUCLEOTIDE SEQUENCE</scope>
    <source>
        <strain evidence="1">TM448B03097</strain>
    </source>
</reference>
<dbReference type="EMBL" id="MT144991">
    <property type="protein sequence ID" value="QJI02313.1"/>
    <property type="molecule type" value="Genomic_DNA"/>
</dbReference>